<dbReference type="InterPro" id="IPR044068">
    <property type="entry name" value="CB"/>
</dbReference>
<keyword evidence="1 2" id="KW-0238">DNA-binding</keyword>
<gene>
    <name evidence="4" type="ORF">O0235_02500</name>
</gene>
<name>A0ABY7M7H4_9CHLR</name>
<sequence length="99" mass="11307">MNERIDQFLNFLAVEKNASQNTLAAYRNDLAQFTNFMASVYPGVAPEAMTKDHLVRFVEYLREEMKYKDTTVARKVASLKSFFGFLAGKGSSGRTRRSR</sequence>
<keyword evidence="5" id="KW-1185">Reference proteome</keyword>
<dbReference type="PROSITE" id="PS51900">
    <property type="entry name" value="CB"/>
    <property type="match status" value="1"/>
</dbReference>
<proteinExistence type="predicted"/>
<dbReference type="EMBL" id="CP115149">
    <property type="protein sequence ID" value="WBL36458.1"/>
    <property type="molecule type" value="Genomic_DNA"/>
</dbReference>
<evidence type="ECO:0000259" key="3">
    <source>
        <dbReference type="PROSITE" id="PS51900"/>
    </source>
</evidence>
<protein>
    <submittedName>
        <fullName evidence="4">Site-specific integrase</fullName>
    </submittedName>
</protein>
<feature type="domain" description="Core-binding (CB)" evidence="3">
    <location>
        <begin position="1"/>
        <end position="87"/>
    </location>
</feature>
<dbReference type="Pfam" id="PF02899">
    <property type="entry name" value="Phage_int_SAM_1"/>
    <property type="match status" value="1"/>
</dbReference>
<accession>A0ABY7M7H4</accession>
<dbReference type="SUPFAM" id="SSF47823">
    <property type="entry name" value="lambda integrase-like, N-terminal domain"/>
    <property type="match status" value="1"/>
</dbReference>
<reference evidence="4 5" key="1">
    <citation type="journal article" date="2023" name="ISME J.">
        <title>Thermophilic Dehalococcoidia with unusual traits shed light on an unexpected past.</title>
        <authorList>
            <person name="Palmer M."/>
            <person name="Covington J.K."/>
            <person name="Zhou E.M."/>
            <person name="Thomas S.C."/>
            <person name="Habib N."/>
            <person name="Seymour C.O."/>
            <person name="Lai D."/>
            <person name="Johnston J."/>
            <person name="Hashimi A."/>
            <person name="Jiao J.Y."/>
            <person name="Muok A.R."/>
            <person name="Liu L."/>
            <person name="Xian W.D."/>
            <person name="Zhi X.Y."/>
            <person name="Li M.M."/>
            <person name="Silva L.P."/>
            <person name="Bowen B.P."/>
            <person name="Louie K."/>
            <person name="Briegel A."/>
            <person name="Pett-Ridge J."/>
            <person name="Weber P.K."/>
            <person name="Tocheva E.I."/>
            <person name="Woyke T."/>
            <person name="Northen T.R."/>
            <person name="Mayali X."/>
            <person name="Li W.J."/>
            <person name="Hedlund B.P."/>
        </authorList>
    </citation>
    <scope>NUCLEOTIDE SEQUENCE [LARGE SCALE GENOMIC DNA]</scope>
    <source>
        <strain evidence="4 5">YIM 72310</strain>
    </source>
</reference>
<evidence type="ECO:0000313" key="4">
    <source>
        <dbReference type="EMBL" id="WBL36458.1"/>
    </source>
</evidence>
<evidence type="ECO:0000256" key="1">
    <source>
        <dbReference type="ARBA" id="ARBA00023125"/>
    </source>
</evidence>
<dbReference type="InterPro" id="IPR004107">
    <property type="entry name" value="Integrase_SAM-like_N"/>
</dbReference>
<organism evidence="4 5">
    <name type="scientific">Tepidiforma flava</name>
    <dbReference type="NCBI Taxonomy" id="3004094"/>
    <lineage>
        <taxon>Bacteria</taxon>
        <taxon>Bacillati</taxon>
        <taxon>Chloroflexota</taxon>
        <taxon>Tepidiformia</taxon>
        <taxon>Tepidiformales</taxon>
        <taxon>Tepidiformaceae</taxon>
        <taxon>Tepidiforma</taxon>
    </lineage>
</organism>
<evidence type="ECO:0000256" key="2">
    <source>
        <dbReference type="PROSITE-ProRule" id="PRU01248"/>
    </source>
</evidence>
<dbReference type="RefSeq" id="WP_270056982.1">
    <property type="nucleotide sequence ID" value="NZ_CP115149.1"/>
</dbReference>
<evidence type="ECO:0000313" key="5">
    <source>
        <dbReference type="Proteomes" id="UP001212803"/>
    </source>
</evidence>
<dbReference type="Proteomes" id="UP001212803">
    <property type="component" value="Chromosome"/>
</dbReference>
<dbReference type="InterPro" id="IPR010998">
    <property type="entry name" value="Integrase_recombinase_N"/>
</dbReference>
<dbReference type="Gene3D" id="1.10.150.130">
    <property type="match status" value="1"/>
</dbReference>